<evidence type="ECO:0008006" key="3">
    <source>
        <dbReference type="Google" id="ProtNLM"/>
    </source>
</evidence>
<sequence length="452" mass="52622">MNKEKMLSSTLYDLAKKIVDYVKESKEKKEIVITRRPYKKAKISDFKYEKGSSGFSTSFEDTLKEDWHWKDEFDFIEKKIKQIDEYKESIRFISKTFANSNNQSDVWLSRFAHKIANEAIQGIDDRRITDLITLFISDLEHNPVLWKPVIWLDGIYMETDVIEIDDRYKIRKPEPVDLEYETSYESFPMFDPMITHHIPSAIMTIEDRARGQPEMLRKIEGIVAVLRLFKVGSISTVKTKWNPTSLLQFGGTGFNTSPLAATFKYELNKDDEKKLQTFFEIIEPKIPLEVVEKGIGETNFITIAFDRYNDSLLKPDIPESRLASAIMCLEALYLKDVEMGELAERLSQRTAVAISFFGYNSPKVFNILKKSYKIRSRFVHGSKIEKEEQKDLVKLAEKVIDYARVSIIMFLQIQETIEKDKFISMLNNSLLDEKAKKKLNETIEEKCQVPAR</sequence>
<comment type="caution">
    <text evidence="1">The sequence shown here is derived from an EMBL/GenBank/DDBJ whole genome shotgun (WGS) entry which is preliminary data.</text>
</comment>
<protein>
    <recommendedName>
        <fullName evidence="3">Apea-like HEPN domain-containing protein</fullName>
    </recommendedName>
</protein>
<gene>
    <name evidence="1" type="ORF">DNFNHJIP_00202</name>
</gene>
<dbReference type="AlphaFoldDB" id="A0A812A1B2"/>
<organism evidence="1 2">
    <name type="scientific">Candidatus Argoarchaeum ethanivorans</name>
    <dbReference type="NCBI Taxonomy" id="2608793"/>
    <lineage>
        <taxon>Archaea</taxon>
        <taxon>Methanobacteriati</taxon>
        <taxon>Methanobacteriota</taxon>
        <taxon>Stenosarchaea group</taxon>
        <taxon>Methanomicrobia</taxon>
        <taxon>Methanosarcinales</taxon>
        <taxon>Methanosarcinales incertae sedis</taxon>
        <taxon>GOM Arc I cluster</taxon>
        <taxon>Candidatus Argoarchaeum</taxon>
    </lineage>
</organism>
<name>A0A812A1B2_9EURY</name>
<accession>A0A812A1B2</accession>
<evidence type="ECO:0000313" key="2">
    <source>
        <dbReference type="Proteomes" id="UP000614580"/>
    </source>
</evidence>
<dbReference type="Proteomes" id="UP000614580">
    <property type="component" value="Unassembled WGS sequence"/>
</dbReference>
<proteinExistence type="predicted"/>
<evidence type="ECO:0000313" key="1">
    <source>
        <dbReference type="EMBL" id="CAD7766802.1"/>
    </source>
</evidence>
<dbReference type="EMBL" id="CAJHZY010000015">
    <property type="protein sequence ID" value="CAD7766802.1"/>
    <property type="molecule type" value="Genomic_DNA"/>
</dbReference>
<reference evidence="1" key="1">
    <citation type="submission" date="2020-12" db="EMBL/GenBank/DDBJ databases">
        <authorList>
            <person name="Hahn C.J."/>
            <person name="Laso-Perez R."/>
            <person name="Vulcano F."/>
            <person name="Vaziourakis K.-M."/>
            <person name="Stokke R."/>
            <person name="Steen I.H."/>
            <person name="Teske A."/>
            <person name="Boetius A."/>
            <person name="Liebeke M."/>
            <person name="Amann R."/>
            <person name="Knittel K."/>
        </authorList>
    </citation>
    <scope>NUCLEOTIDE SEQUENCE</scope>
    <source>
        <strain evidence="1">Gfbio:c6db26ca-90af-429b-aeed-0e3e8aed0b5e:GoM-Arc1_AMV-AAA_792_C10</strain>
    </source>
</reference>